<evidence type="ECO:0000313" key="2">
    <source>
        <dbReference type="EMBL" id="GFH52281.1"/>
    </source>
</evidence>
<feature type="compositionally biased region" description="Polar residues" evidence="1">
    <location>
        <begin position="214"/>
        <end position="229"/>
    </location>
</feature>
<feature type="compositionally biased region" description="Basic and acidic residues" evidence="1">
    <location>
        <begin position="230"/>
        <end position="239"/>
    </location>
</feature>
<protein>
    <submittedName>
        <fullName evidence="2">Uncharacterized protein</fullName>
    </submittedName>
</protein>
<feature type="region of interest" description="Disordered" evidence="1">
    <location>
        <begin position="509"/>
        <end position="703"/>
    </location>
</feature>
<keyword evidence="3" id="KW-1185">Reference proteome</keyword>
<feature type="compositionally biased region" description="Basic and acidic residues" evidence="1">
    <location>
        <begin position="547"/>
        <end position="556"/>
    </location>
</feature>
<feature type="compositionally biased region" description="Polar residues" evidence="1">
    <location>
        <begin position="951"/>
        <end position="961"/>
    </location>
</feature>
<sequence>MEEPLIELTDIQDRHSGYPISTPVYIVEESKIKAAGIVVKNLVHYGPPARLSSRVETESGVIVVVREKLRFRHGCSVEFNIPGSEQKANGTIIGFSDVPRKKDVFFYSIVCQIDGKEKIFHNVEPCNVKHLLEEEAEAASVPREVVLEKENTDVSVMPSLEGQARRISQLLPSIPIKKEAVEEKIVDDDESDSSSIVEIDEETAFRLTQQEEALSHQDGSVNQVNGNKMNEQRKNDGDPVMKNCNSQVEGQVPHPKSKDMIRDVNEIQNKRPLGESLSKVKIKNEPPPTEGSISESTKKHRHKSITERNPVASTPTPISNTTNSGAATTNTTVEKQDIGKVTTQNEDISTKPQSRDSSAKKNVDEKKGGKGDPRMTKAFGICIKNPSIPRIDALMQGGFEFLQYDPNKKVPMKNIVDKDGVTLSRRMKTLNVRLCLHKKKQNKDNDLRQNSSNKEDNKDFPTPTAQNLERPQSNVNNQAPALEEQKANSSTYKSSKTAVIRQVLVDQKQEGAEKDSASVQSKSELGKRKPDKSTPSASIVQRILKKQTREETEKDSASVQSKSELGKRKPDKSTPSASIVQRIPKKPKPSSTATPESTTKDKDRIAQLKKEKSNSSINSSHTTKRKPLNLSRIMQTMKVNQGEKVEKPPSKKPTDTSIKSSSSMTSHAFSTADNPIDLTDDHSDEERLSPLRQIKRRKRSSEHSSLVVSMIDTWKFAKPVPSHRTQKEFQGETYYWCRKCNRQQGMWALHHEEDHRTDNHQDRREHWTVRPPKKGEPVVKNVRGTKFAYCNLCRNGKGQWTSLHLEGKHWKLVPPKDGEGTVKVVHGDTFYWCKHCLNGDGRWTRHKSIEHGNSSKHTSIGGVVLNPNSKCWNEFRQFIDKSGNIFPEILANKNSAPGSCHDQSISVCLQYHIKGQCITRCTRAADHNTLPVVLADNLKSWCQDVLNRSRNTNNGKQSIPSPTKMIPRGSPNKNSPLSQTIVAYKGTLTFDKIKEELGHRYLIGVRGSISQSLSKETGCSLYHFCGIGKESCQVILAHRTENGLEEAAKVIIGRLRNNISNSLLPSPRDIKIEPLTRQAENTLHKKLVCRR</sequence>
<feature type="compositionally biased region" description="Polar residues" evidence="1">
    <location>
        <begin position="341"/>
        <end position="352"/>
    </location>
</feature>
<name>A0AAD3CW57_9STRA</name>
<organism evidence="2 3">
    <name type="scientific">Chaetoceros tenuissimus</name>
    <dbReference type="NCBI Taxonomy" id="426638"/>
    <lineage>
        <taxon>Eukaryota</taxon>
        <taxon>Sar</taxon>
        <taxon>Stramenopiles</taxon>
        <taxon>Ochrophyta</taxon>
        <taxon>Bacillariophyta</taxon>
        <taxon>Coscinodiscophyceae</taxon>
        <taxon>Chaetocerotophycidae</taxon>
        <taxon>Chaetocerotales</taxon>
        <taxon>Chaetocerotaceae</taxon>
        <taxon>Chaetoceros</taxon>
    </lineage>
</organism>
<comment type="caution">
    <text evidence="2">The sequence shown here is derived from an EMBL/GenBank/DDBJ whole genome shotgun (WGS) entry which is preliminary data.</text>
</comment>
<feature type="compositionally biased region" description="Polar residues" evidence="1">
    <location>
        <begin position="463"/>
        <end position="473"/>
    </location>
</feature>
<evidence type="ECO:0000313" key="3">
    <source>
        <dbReference type="Proteomes" id="UP001054902"/>
    </source>
</evidence>
<feature type="compositionally biased region" description="Low complexity" evidence="1">
    <location>
        <begin position="313"/>
        <end position="332"/>
    </location>
</feature>
<dbReference type="Proteomes" id="UP001054902">
    <property type="component" value="Unassembled WGS sequence"/>
</dbReference>
<evidence type="ECO:0000256" key="1">
    <source>
        <dbReference type="SAM" id="MobiDB-lite"/>
    </source>
</evidence>
<accession>A0AAD3CW57</accession>
<proteinExistence type="predicted"/>
<feature type="compositionally biased region" description="Basic and acidic residues" evidence="1">
    <location>
        <begin position="679"/>
        <end position="689"/>
    </location>
</feature>
<reference evidence="2 3" key="1">
    <citation type="journal article" date="2021" name="Sci. Rep.">
        <title>The genome of the diatom Chaetoceros tenuissimus carries an ancient integrated fragment of an extant virus.</title>
        <authorList>
            <person name="Hongo Y."/>
            <person name="Kimura K."/>
            <person name="Takaki Y."/>
            <person name="Yoshida Y."/>
            <person name="Baba S."/>
            <person name="Kobayashi G."/>
            <person name="Nagasaki K."/>
            <person name="Hano T."/>
            <person name="Tomaru Y."/>
        </authorList>
    </citation>
    <scope>NUCLEOTIDE SEQUENCE [LARGE SCALE GENOMIC DNA]</scope>
    <source>
        <strain evidence="2 3">NIES-3715</strain>
    </source>
</reference>
<dbReference type="AlphaFoldDB" id="A0AAD3CW57"/>
<feature type="region of interest" description="Disordered" evidence="1">
    <location>
        <begin position="268"/>
        <end position="377"/>
    </location>
</feature>
<feature type="region of interest" description="Disordered" evidence="1">
    <location>
        <begin position="951"/>
        <end position="972"/>
    </location>
</feature>
<feature type="compositionally biased region" description="Low complexity" evidence="1">
    <location>
        <begin position="655"/>
        <end position="672"/>
    </location>
</feature>
<feature type="region of interest" description="Disordered" evidence="1">
    <location>
        <begin position="434"/>
        <end position="473"/>
    </location>
</feature>
<feature type="region of interest" description="Disordered" evidence="1">
    <location>
        <begin position="214"/>
        <end position="242"/>
    </location>
</feature>
<feature type="compositionally biased region" description="Basic and acidic residues" evidence="1">
    <location>
        <begin position="442"/>
        <end position="459"/>
    </location>
</feature>
<dbReference type="EMBL" id="BLLK01000045">
    <property type="protein sequence ID" value="GFH52281.1"/>
    <property type="molecule type" value="Genomic_DNA"/>
</dbReference>
<feature type="compositionally biased region" description="Basic and acidic residues" evidence="1">
    <location>
        <begin position="353"/>
        <end position="375"/>
    </location>
</feature>
<feature type="compositionally biased region" description="Basic and acidic residues" evidence="1">
    <location>
        <begin position="641"/>
        <end position="654"/>
    </location>
</feature>
<feature type="region of interest" description="Disordered" evidence="1">
    <location>
        <begin position="757"/>
        <end position="777"/>
    </location>
</feature>
<feature type="compositionally biased region" description="Basic and acidic residues" evidence="1">
    <location>
        <begin position="598"/>
        <end position="613"/>
    </location>
</feature>
<gene>
    <name evidence="2" type="ORF">CTEN210_08757</name>
</gene>